<organism evidence="2">
    <name type="scientific">marine metagenome</name>
    <dbReference type="NCBI Taxonomy" id="408172"/>
    <lineage>
        <taxon>unclassified sequences</taxon>
        <taxon>metagenomes</taxon>
        <taxon>ecological metagenomes</taxon>
    </lineage>
</organism>
<dbReference type="Gene3D" id="3.20.20.20">
    <property type="entry name" value="Dihydropteroate synthase-like"/>
    <property type="match status" value="1"/>
</dbReference>
<proteinExistence type="predicted"/>
<dbReference type="GO" id="GO:0004156">
    <property type="term" value="F:dihydropteroate synthase activity"/>
    <property type="evidence" value="ECO:0007669"/>
    <property type="project" value="TreeGrafter"/>
</dbReference>
<feature type="domain" description="Pterin-binding" evidence="1">
    <location>
        <begin position="1"/>
        <end position="262"/>
    </location>
</feature>
<dbReference type="PROSITE" id="PS50972">
    <property type="entry name" value="PTERIN_BINDING"/>
    <property type="match status" value="1"/>
</dbReference>
<dbReference type="GO" id="GO:0046654">
    <property type="term" value="P:tetrahydrofolate biosynthetic process"/>
    <property type="evidence" value="ECO:0007669"/>
    <property type="project" value="TreeGrafter"/>
</dbReference>
<dbReference type="Pfam" id="PF00809">
    <property type="entry name" value="Pterin_bind"/>
    <property type="match status" value="1"/>
</dbReference>
<dbReference type="PANTHER" id="PTHR20941">
    <property type="entry name" value="FOLATE SYNTHESIS PROTEINS"/>
    <property type="match status" value="1"/>
</dbReference>
<dbReference type="PANTHER" id="PTHR20941:SF1">
    <property type="entry name" value="FOLIC ACID SYNTHESIS PROTEIN FOL1"/>
    <property type="match status" value="1"/>
</dbReference>
<dbReference type="InterPro" id="IPR011005">
    <property type="entry name" value="Dihydropteroate_synth-like_sf"/>
</dbReference>
<dbReference type="InterPro" id="IPR000489">
    <property type="entry name" value="Pterin-binding_dom"/>
</dbReference>
<evidence type="ECO:0000259" key="1">
    <source>
        <dbReference type="PROSITE" id="PS50972"/>
    </source>
</evidence>
<accession>A0A381PMY1</accession>
<protein>
    <recommendedName>
        <fullName evidence="1">Pterin-binding domain-containing protein</fullName>
    </recommendedName>
</protein>
<dbReference type="AlphaFoldDB" id="A0A381PMY1"/>
<dbReference type="SUPFAM" id="SSF51717">
    <property type="entry name" value="Dihydropteroate synthetase-like"/>
    <property type="match status" value="1"/>
</dbReference>
<gene>
    <name evidence="2" type="ORF">METZ01_LOCUS20263</name>
</gene>
<name>A0A381PMY1_9ZZZZ</name>
<dbReference type="InterPro" id="IPR045031">
    <property type="entry name" value="DHP_synth-like"/>
</dbReference>
<sequence length="262" mass="29270">MEIFGVVNASPDSLAGFSVVSDQAAAEKYGARLVAEGADHLDVGAQASHGDAAFVTADEEWQIVEGPLRGLLSLDVDVAIDTWQVETARRALDAGACVLNAADALQTDQMIELAAEREVPVVLPFMLGPDPRHLKHVEGDPVQVMVDWFDLQLERAARWGIRERLMLDPGTGFAPPHWDWEDRFQYQKIIYTGLDRLRSFELPIYVPIAWKQTPDRLELIDLVLAQEVEYVRAHIPLQIRQRHAAIREGMPLPTSDLLTGYE</sequence>
<evidence type="ECO:0000313" key="2">
    <source>
        <dbReference type="EMBL" id="SUZ67409.1"/>
    </source>
</evidence>
<dbReference type="EMBL" id="UINC01001011">
    <property type="protein sequence ID" value="SUZ67409.1"/>
    <property type="molecule type" value="Genomic_DNA"/>
</dbReference>
<reference evidence="2" key="1">
    <citation type="submission" date="2018-05" db="EMBL/GenBank/DDBJ databases">
        <authorList>
            <person name="Lanie J.A."/>
            <person name="Ng W.-L."/>
            <person name="Kazmierczak K.M."/>
            <person name="Andrzejewski T.M."/>
            <person name="Davidsen T.M."/>
            <person name="Wayne K.J."/>
            <person name="Tettelin H."/>
            <person name="Glass J.I."/>
            <person name="Rusch D."/>
            <person name="Podicherti R."/>
            <person name="Tsui H.-C.T."/>
            <person name="Winkler M.E."/>
        </authorList>
    </citation>
    <scope>NUCLEOTIDE SEQUENCE</scope>
</reference>